<organism evidence="3 4">
    <name type="scientific">Pseudolactococcus paracarnosus</name>
    <dbReference type="NCBI Taxonomy" id="2749962"/>
    <lineage>
        <taxon>Bacteria</taxon>
        <taxon>Bacillati</taxon>
        <taxon>Bacillota</taxon>
        <taxon>Bacilli</taxon>
        <taxon>Lactobacillales</taxon>
        <taxon>Streptococcaceae</taxon>
        <taxon>Pseudolactococcus</taxon>
    </lineage>
</organism>
<dbReference type="EMBL" id="JAAEDA010000010">
    <property type="protein sequence ID" value="MCJ1977792.1"/>
    <property type="molecule type" value="Genomic_DNA"/>
</dbReference>
<proteinExistence type="predicted"/>
<dbReference type="Proteomes" id="UP001522462">
    <property type="component" value="Unassembled WGS sequence"/>
</dbReference>
<gene>
    <name evidence="3" type="ORF">GYN19_07465</name>
</gene>
<evidence type="ECO:0000259" key="1">
    <source>
        <dbReference type="Pfam" id="PF00534"/>
    </source>
</evidence>
<dbReference type="SUPFAM" id="SSF53756">
    <property type="entry name" value="UDP-Glycosyltransferase/glycogen phosphorylase"/>
    <property type="match status" value="1"/>
</dbReference>
<dbReference type="Pfam" id="PF00534">
    <property type="entry name" value="Glycos_transf_1"/>
    <property type="match status" value="1"/>
</dbReference>
<name>A0ABT0AML1_9LACT</name>
<feature type="domain" description="Glycosyl transferase family 1" evidence="1">
    <location>
        <begin position="282"/>
        <end position="391"/>
    </location>
</feature>
<feature type="domain" description="Glycosyltransferase subfamily 4-like N-terminal" evidence="2">
    <location>
        <begin position="16"/>
        <end position="145"/>
    </location>
</feature>
<keyword evidence="4" id="KW-1185">Reference proteome</keyword>
<evidence type="ECO:0000259" key="2">
    <source>
        <dbReference type="Pfam" id="PF13439"/>
    </source>
</evidence>
<sequence length="433" mass="50293">MRILHYGLGYPPERTGGLVQYVTDLMIEQVKQNHEVAYLFPGRVNIFNSFTEIKKSKMRINDVTSFEIINSLPLAVFGGIKDPSKFQAKVDRATYNDLLNDFKPDVIHVHSLMGIHKEFFEVATDKKIKIIYTSHDYFGLSPNPTFYFNGRSWDEENDLNFWLNVSQGAIETKKLKLLQLPFYSNVRDIIKKFKKSSFQKEKDYKDIENEAFSLDERKSFEELIDYYQSIFKLITLFHFNSSISKTVFERNLVHPISSCKVLSISNSTILGGRKHIKLDMSKVKKITYIGQYAEFKGFTDFISLAEALKDKDITFEIYGENIDVPLPSNVINKKRFSSHEKEKVFKDTQLLIIPSRWKETFGFLGLEALDNNCPVFVNKNIGMKDLITENFIFSSSDLNIFLKNIIRHSYQEELTLTIPTFSEHTTQVVNIYK</sequence>
<dbReference type="Gene3D" id="3.40.50.2000">
    <property type="entry name" value="Glycogen Phosphorylase B"/>
    <property type="match status" value="2"/>
</dbReference>
<dbReference type="InterPro" id="IPR028098">
    <property type="entry name" value="Glyco_trans_4-like_N"/>
</dbReference>
<accession>A0ABT0AML1</accession>
<protein>
    <submittedName>
        <fullName evidence="3">Glycosyltransferase family 4 protein</fullName>
    </submittedName>
</protein>
<dbReference type="Pfam" id="PF13439">
    <property type="entry name" value="Glyco_transf_4"/>
    <property type="match status" value="1"/>
</dbReference>
<comment type="caution">
    <text evidence="3">The sequence shown here is derived from an EMBL/GenBank/DDBJ whole genome shotgun (WGS) entry which is preliminary data.</text>
</comment>
<evidence type="ECO:0000313" key="4">
    <source>
        <dbReference type="Proteomes" id="UP001522462"/>
    </source>
</evidence>
<reference evidence="3 4" key="1">
    <citation type="journal article" date="2022" name="Microbiol. Res.">
        <title>Comparative genome analysis, predicted lifestyle and antimicrobial strategies of Lactococcus carnosus and Lactococcus paracarnosus isolated from meat.</title>
        <authorList>
            <person name="Werum V."/>
            <person name="Ehrmann M."/>
            <person name="Vogel R."/>
            <person name="Hilgarth M."/>
        </authorList>
    </citation>
    <scope>NUCLEOTIDE SEQUENCE [LARGE SCALE GENOMIC DNA]</scope>
    <source>
        <strain evidence="3 4">TMW21897</strain>
    </source>
</reference>
<evidence type="ECO:0000313" key="3">
    <source>
        <dbReference type="EMBL" id="MCJ1977792.1"/>
    </source>
</evidence>
<dbReference type="InterPro" id="IPR001296">
    <property type="entry name" value="Glyco_trans_1"/>
</dbReference>